<name>Q675U0_OIKDI</name>
<dbReference type="EMBL" id="AY449460">
    <property type="protein sequence ID" value="AAS21426.1"/>
    <property type="molecule type" value="Genomic_DNA"/>
</dbReference>
<dbReference type="AlphaFoldDB" id="Q675U0"/>
<reference evidence="1" key="1">
    <citation type="journal article" date="2004" name="Nature">
        <title>Hox cluster disintegration with persistent anteroposterior order of expression in Oikopleura dioica.</title>
        <authorList>
            <person name="Seo H.C."/>
            <person name="Edvardsen R.B."/>
            <person name="Maeland A.D."/>
            <person name="Bjordal M."/>
            <person name="Jensen M.F."/>
            <person name="Hansen A."/>
            <person name="Flaat M."/>
            <person name="Weissenbach J."/>
            <person name="Lehrach H."/>
            <person name="Wincker P."/>
            <person name="Reinhardt R."/>
            <person name="Chourrout D."/>
        </authorList>
    </citation>
    <scope>NUCLEOTIDE SEQUENCE</scope>
</reference>
<organism evidence="1">
    <name type="scientific">Oikopleura dioica</name>
    <name type="common">Tunicate</name>
    <dbReference type="NCBI Taxonomy" id="34765"/>
    <lineage>
        <taxon>Eukaryota</taxon>
        <taxon>Metazoa</taxon>
        <taxon>Chordata</taxon>
        <taxon>Tunicata</taxon>
        <taxon>Appendicularia</taxon>
        <taxon>Copelata</taxon>
        <taxon>Oikopleuridae</taxon>
        <taxon>Oikopleura</taxon>
    </lineage>
</organism>
<gene>
    <name evidence="1" type="ORF">004-34</name>
</gene>
<evidence type="ECO:0000313" key="1">
    <source>
        <dbReference type="EMBL" id="AAS21426.1"/>
    </source>
</evidence>
<accession>Q675U0</accession>
<sequence>MELEWCSCVWNRSRTSSTSLCSLLQPAALCPFPVASRACQSQFDRSSDYRVRTTSSWKCALGQRPKLPQTSVTRSEGRITVLKRVNSIGNKYLQKMALILDQALALTCLNRLS</sequence>
<protein>
    <submittedName>
        <fullName evidence="1">Uncharacterized protein</fullName>
    </submittedName>
</protein>
<proteinExistence type="predicted"/>
<reference evidence="1" key="2">
    <citation type="journal article" date="2005" name="Curr. Biol.">
        <title>Remodelling of the homeobox gene complement in the tunicate Oikopleura dioica.</title>
        <authorList>
            <person name="Edvardsen R.B."/>
            <person name="Seo H.C."/>
            <person name="Jensen M.F."/>
            <person name="Mialon A."/>
            <person name="Mikhaleva J."/>
            <person name="Bjordal M."/>
            <person name="Cartry J."/>
            <person name="Reinhardt R."/>
            <person name="Weissenbach J."/>
            <person name="Wincker P."/>
            <person name="Chourrout D."/>
        </authorList>
    </citation>
    <scope>NUCLEOTIDE SEQUENCE</scope>
</reference>